<dbReference type="AlphaFoldDB" id="A0A3A0VIU4"/>
<evidence type="ECO:0000256" key="1">
    <source>
        <dbReference type="ARBA" id="ARBA00004141"/>
    </source>
</evidence>
<feature type="transmembrane region" description="Helical" evidence="5">
    <location>
        <begin position="65"/>
        <end position="92"/>
    </location>
</feature>
<feature type="transmembrane region" description="Helical" evidence="5">
    <location>
        <begin position="181"/>
        <end position="202"/>
    </location>
</feature>
<keyword evidence="3 5" id="KW-1133">Transmembrane helix</keyword>
<evidence type="ECO:0000313" key="7">
    <source>
        <dbReference type="EMBL" id="RIP31996.1"/>
    </source>
</evidence>
<sequence length="204" mass="22154">METSKSPLVSHFSELRNKPKWVLKLILTIVVMTLSAVIGSLAIDYNELYKDAGMTGTELEQAKMFGQIGGAIAGVFGAIVSIGITFVIFLLISKIMKSDANGKSIFSATLSYILITGIIALIVILIQWIAGLSPTDYSITSLNIFDKGNNILAAFNLQTFIGAYVFGIMLFATNRFSKKSAIIWTIVYLVVYISFALLGASFQS</sequence>
<keyword evidence="2 5" id="KW-0812">Transmembrane</keyword>
<evidence type="ECO:0000259" key="6">
    <source>
        <dbReference type="Pfam" id="PF04893"/>
    </source>
</evidence>
<dbReference type="Proteomes" id="UP000265541">
    <property type="component" value="Unassembled WGS sequence"/>
</dbReference>
<dbReference type="InterPro" id="IPR006977">
    <property type="entry name" value="Yip1_dom"/>
</dbReference>
<organism evidence="7 8">
    <name type="scientific">Staphylococcus gallinarum</name>
    <dbReference type="NCBI Taxonomy" id="1293"/>
    <lineage>
        <taxon>Bacteria</taxon>
        <taxon>Bacillati</taxon>
        <taxon>Bacillota</taxon>
        <taxon>Bacilli</taxon>
        <taxon>Bacillales</taxon>
        <taxon>Staphylococcaceae</taxon>
        <taxon>Staphylococcus</taxon>
    </lineage>
</organism>
<feature type="transmembrane region" description="Helical" evidence="5">
    <location>
        <begin position="150"/>
        <end position="172"/>
    </location>
</feature>
<feature type="transmembrane region" description="Helical" evidence="5">
    <location>
        <begin position="104"/>
        <end position="130"/>
    </location>
</feature>
<evidence type="ECO:0000256" key="4">
    <source>
        <dbReference type="ARBA" id="ARBA00023136"/>
    </source>
</evidence>
<comment type="subcellular location">
    <subcellularLocation>
        <location evidence="1">Membrane</location>
        <topology evidence="1">Multi-pass membrane protein</topology>
    </subcellularLocation>
</comment>
<dbReference type="RefSeq" id="WP_119486283.1">
    <property type="nucleotide sequence ID" value="NZ_QYJN01000013.1"/>
</dbReference>
<accession>A0A3A0VIU4</accession>
<protein>
    <recommendedName>
        <fullName evidence="6">Yip1 domain-containing protein</fullName>
    </recommendedName>
</protein>
<evidence type="ECO:0000313" key="8">
    <source>
        <dbReference type="Proteomes" id="UP000265541"/>
    </source>
</evidence>
<dbReference type="GO" id="GO:0016020">
    <property type="term" value="C:membrane"/>
    <property type="evidence" value="ECO:0007669"/>
    <property type="project" value="UniProtKB-SubCell"/>
</dbReference>
<dbReference type="EMBL" id="QYJN01000013">
    <property type="protein sequence ID" value="RIP31996.1"/>
    <property type="molecule type" value="Genomic_DNA"/>
</dbReference>
<dbReference type="OrthoDB" id="2394239at2"/>
<gene>
    <name evidence="7" type="ORF">BUZ14_13170</name>
</gene>
<evidence type="ECO:0000256" key="3">
    <source>
        <dbReference type="ARBA" id="ARBA00022989"/>
    </source>
</evidence>
<proteinExistence type="predicted"/>
<comment type="caution">
    <text evidence="7">The sequence shown here is derived from an EMBL/GenBank/DDBJ whole genome shotgun (WGS) entry which is preliminary data.</text>
</comment>
<evidence type="ECO:0000256" key="2">
    <source>
        <dbReference type="ARBA" id="ARBA00022692"/>
    </source>
</evidence>
<feature type="transmembrane region" description="Helical" evidence="5">
    <location>
        <begin position="21"/>
        <end position="45"/>
    </location>
</feature>
<feature type="domain" description="Yip1" evidence="6">
    <location>
        <begin position="10"/>
        <end position="197"/>
    </location>
</feature>
<name>A0A3A0VIU4_STAGA</name>
<dbReference type="Pfam" id="PF04893">
    <property type="entry name" value="Yip1"/>
    <property type="match status" value="1"/>
</dbReference>
<reference evidence="7 8" key="1">
    <citation type="journal article" date="2016" name="Front. Microbiol.">
        <title>Comprehensive Phylogenetic Analysis of Bovine Non-aureus Staphylococci Species Based on Whole-Genome Sequencing.</title>
        <authorList>
            <person name="Naushad S."/>
            <person name="Barkema H.W."/>
            <person name="Luby C."/>
            <person name="Condas L.A."/>
            <person name="Nobrega D.B."/>
            <person name="Carson D.A."/>
            <person name="De Buck J."/>
        </authorList>
    </citation>
    <scope>NUCLEOTIDE SEQUENCE [LARGE SCALE GENOMIC DNA]</scope>
    <source>
        <strain evidence="7 8">SNUC 4781</strain>
    </source>
</reference>
<keyword evidence="4 5" id="KW-0472">Membrane</keyword>
<evidence type="ECO:0000256" key="5">
    <source>
        <dbReference type="SAM" id="Phobius"/>
    </source>
</evidence>